<feature type="region of interest" description="Disordered" evidence="1">
    <location>
        <begin position="164"/>
        <end position="221"/>
    </location>
</feature>
<evidence type="ECO:0000256" key="1">
    <source>
        <dbReference type="SAM" id="MobiDB-lite"/>
    </source>
</evidence>
<dbReference type="EMBL" id="JADGJQ010000217">
    <property type="protein sequence ID" value="KAJ3165477.1"/>
    <property type="molecule type" value="Genomic_DNA"/>
</dbReference>
<feature type="compositionally biased region" description="Pro residues" evidence="1">
    <location>
        <begin position="164"/>
        <end position="175"/>
    </location>
</feature>
<accession>A0AAD5TCZ6</accession>
<comment type="caution">
    <text evidence="2">The sequence shown here is derived from an EMBL/GenBank/DDBJ whole genome shotgun (WGS) entry which is preliminary data.</text>
</comment>
<dbReference type="Proteomes" id="UP001212152">
    <property type="component" value="Unassembled WGS sequence"/>
</dbReference>
<feature type="region of interest" description="Disordered" evidence="1">
    <location>
        <begin position="492"/>
        <end position="523"/>
    </location>
</feature>
<reference evidence="2" key="1">
    <citation type="submission" date="2020-05" db="EMBL/GenBank/DDBJ databases">
        <title>Phylogenomic resolution of chytrid fungi.</title>
        <authorList>
            <person name="Stajich J.E."/>
            <person name="Amses K."/>
            <person name="Simmons R."/>
            <person name="Seto K."/>
            <person name="Myers J."/>
            <person name="Bonds A."/>
            <person name="Quandt C.A."/>
            <person name="Barry K."/>
            <person name="Liu P."/>
            <person name="Grigoriev I."/>
            <person name="Longcore J.E."/>
            <person name="James T.Y."/>
        </authorList>
    </citation>
    <scope>NUCLEOTIDE SEQUENCE</scope>
    <source>
        <strain evidence="2">JEL0379</strain>
    </source>
</reference>
<dbReference type="AlphaFoldDB" id="A0AAD5TCZ6"/>
<proteinExistence type="predicted"/>
<keyword evidence="3" id="KW-1185">Reference proteome</keyword>
<name>A0AAD5TCZ6_9FUNG</name>
<sequence>MEAVRPDCILELPNKEVTVEGEPEVDVLPRIVSSASRCQIRAGQYSKLLKILAKVDVPAGKIPLWIYEMDLIPEDIYSGLKSDSEDLLLYVHTNMWQNNIKSVPELAERMQELISKADEPDLISNYYAASTAGSTPYNIKMMIEVEEEYQKERERLKKKLEFDVPPPFTLTPAPPPKDRKGKGLAAKLEPEVPATPPEEKELKIKQPQKPQTEPKSKTTPVKKAKLMLDQVTDMFPVNPDFALQYLASLKGAQALAAPSAEPATPPKSVLKKSVVIAETPTKATGKTKVKKKIVKTKTPQAKTSRQKEEPESTESSSSQTSEGEEEEEGSSTPPSETTSEETEEEESEEKLRQAIPKYDGGRNLQKLLNFIDKVNVYLRSDAEATNKDIINIIELKFEGAAATWWPHLPPEEDAIVMRDKLSALKQTGLVSKYNDQFRLVAEQVIGRSFQEEKHAYLKGLNPDIARLVRANPQNLKTMQKLYSAATRIEGGHTPSKSLASKASTNASGLNIEGGQQKKVKGVE</sequence>
<evidence type="ECO:0000313" key="3">
    <source>
        <dbReference type="Proteomes" id="UP001212152"/>
    </source>
</evidence>
<feature type="compositionally biased region" description="Basic residues" evidence="1">
    <location>
        <begin position="285"/>
        <end position="295"/>
    </location>
</feature>
<feature type="compositionally biased region" description="Polar residues" evidence="1">
    <location>
        <begin position="208"/>
        <end position="219"/>
    </location>
</feature>
<gene>
    <name evidence="2" type="ORF">HDU87_003039</name>
</gene>
<evidence type="ECO:0000313" key="2">
    <source>
        <dbReference type="EMBL" id="KAJ3165477.1"/>
    </source>
</evidence>
<protein>
    <submittedName>
        <fullName evidence="2">Uncharacterized protein</fullName>
    </submittedName>
</protein>
<feature type="region of interest" description="Disordered" evidence="1">
    <location>
        <begin position="253"/>
        <end position="357"/>
    </location>
</feature>
<feature type="compositionally biased region" description="Acidic residues" evidence="1">
    <location>
        <begin position="338"/>
        <end position="348"/>
    </location>
</feature>
<organism evidence="2 3">
    <name type="scientific">Geranomyces variabilis</name>
    <dbReference type="NCBI Taxonomy" id="109894"/>
    <lineage>
        <taxon>Eukaryota</taxon>
        <taxon>Fungi</taxon>
        <taxon>Fungi incertae sedis</taxon>
        <taxon>Chytridiomycota</taxon>
        <taxon>Chytridiomycota incertae sedis</taxon>
        <taxon>Chytridiomycetes</taxon>
        <taxon>Spizellomycetales</taxon>
        <taxon>Powellomycetaceae</taxon>
        <taxon>Geranomyces</taxon>
    </lineage>
</organism>
<feature type="compositionally biased region" description="Low complexity" evidence="1">
    <location>
        <begin position="253"/>
        <end position="262"/>
    </location>
</feature>
<feature type="compositionally biased region" description="Polar residues" evidence="1">
    <location>
        <begin position="494"/>
        <end position="508"/>
    </location>
</feature>